<name>A0AAN4ZAY9_9BILA</name>
<organism evidence="2 3">
    <name type="scientific">Pristionchus mayeri</name>
    <dbReference type="NCBI Taxonomy" id="1317129"/>
    <lineage>
        <taxon>Eukaryota</taxon>
        <taxon>Metazoa</taxon>
        <taxon>Ecdysozoa</taxon>
        <taxon>Nematoda</taxon>
        <taxon>Chromadorea</taxon>
        <taxon>Rhabditida</taxon>
        <taxon>Rhabditina</taxon>
        <taxon>Diplogasteromorpha</taxon>
        <taxon>Diplogasteroidea</taxon>
        <taxon>Neodiplogasteridae</taxon>
        <taxon>Pristionchus</taxon>
    </lineage>
</organism>
<feature type="non-terminal residue" evidence="2">
    <location>
        <position position="251"/>
    </location>
</feature>
<accession>A0AAN4ZAY9</accession>
<feature type="transmembrane region" description="Helical" evidence="1">
    <location>
        <begin position="12"/>
        <end position="34"/>
    </location>
</feature>
<sequence>MLGTHLHMSFHYQMVVLIFIVDECIASFLTVALFRNQSLIHSGKFKLNDLQLISIVVLLHLSLAANALIFAFIDLDLEDQITLLTTEFPGLEWVSGHGVVWAAYAWNRGAFLFLFSIVLQSVVIGSFAALVVSYTLKAVRRQRRIIGKRKDKRLTKRVRRVYTLVISQVSCKRLVSATILQAIAALIFLILPLLTIASCLCGFLPYYLSWTAIALLATYSFFNSSVAVFLNPKYVDHLKAVGLYLIESRAQ</sequence>
<keyword evidence="1" id="KW-0472">Membrane</keyword>
<dbReference type="AlphaFoldDB" id="A0AAN4ZAY9"/>
<protein>
    <recommendedName>
        <fullName evidence="4">G protein-coupled receptor</fullName>
    </recommendedName>
</protein>
<keyword evidence="3" id="KW-1185">Reference proteome</keyword>
<keyword evidence="1" id="KW-0812">Transmembrane</keyword>
<dbReference type="PANTHER" id="PTHR45830">
    <property type="entry name" value="SERPENTINE RECEPTOR, CLASS I"/>
    <property type="match status" value="1"/>
</dbReference>
<comment type="caution">
    <text evidence="2">The sequence shown here is derived from an EMBL/GenBank/DDBJ whole genome shotgun (WGS) entry which is preliminary data.</text>
</comment>
<dbReference type="EMBL" id="BTRK01000002">
    <property type="protein sequence ID" value="GMR37852.1"/>
    <property type="molecule type" value="Genomic_DNA"/>
</dbReference>
<evidence type="ECO:0000313" key="2">
    <source>
        <dbReference type="EMBL" id="GMR37852.1"/>
    </source>
</evidence>
<feature type="transmembrane region" description="Helical" evidence="1">
    <location>
        <begin position="212"/>
        <end position="230"/>
    </location>
</feature>
<reference evidence="3" key="1">
    <citation type="submission" date="2022-10" db="EMBL/GenBank/DDBJ databases">
        <title>Genome assembly of Pristionchus species.</title>
        <authorList>
            <person name="Yoshida K."/>
            <person name="Sommer R.J."/>
        </authorList>
    </citation>
    <scope>NUCLEOTIDE SEQUENCE [LARGE SCALE GENOMIC DNA]</scope>
    <source>
        <strain evidence="3">RS5460</strain>
    </source>
</reference>
<gene>
    <name evidence="2" type="ORF">PMAYCL1PPCAC_08047</name>
</gene>
<feature type="transmembrane region" description="Helical" evidence="1">
    <location>
        <begin position="110"/>
        <end position="136"/>
    </location>
</feature>
<evidence type="ECO:0000256" key="1">
    <source>
        <dbReference type="SAM" id="Phobius"/>
    </source>
</evidence>
<dbReference type="Proteomes" id="UP001328107">
    <property type="component" value="Unassembled WGS sequence"/>
</dbReference>
<dbReference type="PANTHER" id="PTHR45830:SF15">
    <property type="entry name" value="SERPENTINE RECEPTOR, CLASS I"/>
    <property type="match status" value="1"/>
</dbReference>
<evidence type="ECO:0000313" key="3">
    <source>
        <dbReference type="Proteomes" id="UP001328107"/>
    </source>
</evidence>
<proteinExistence type="predicted"/>
<feature type="transmembrane region" description="Helical" evidence="1">
    <location>
        <begin position="55"/>
        <end position="73"/>
    </location>
</feature>
<keyword evidence="1" id="KW-1133">Transmembrane helix</keyword>
<evidence type="ECO:0008006" key="4">
    <source>
        <dbReference type="Google" id="ProtNLM"/>
    </source>
</evidence>
<feature type="transmembrane region" description="Helical" evidence="1">
    <location>
        <begin position="182"/>
        <end position="206"/>
    </location>
</feature>